<dbReference type="GO" id="GO:0006890">
    <property type="term" value="P:retrograde vesicle-mediated transport, Golgi to endoplasmic reticulum"/>
    <property type="evidence" value="ECO:0007669"/>
    <property type="project" value="TreeGrafter"/>
</dbReference>
<evidence type="ECO:0000256" key="3">
    <source>
        <dbReference type="ARBA" id="ARBA00022737"/>
    </source>
</evidence>
<dbReference type="InterPro" id="IPR020472">
    <property type="entry name" value="WD40_PAC1"/>
</dbReference>
<evidence type="ECO:0000256" key="2">
    <source>
        <dbReference type="ARBA" id="ARBA00022574"/>
    </source>
</evidence>
<name>A0A5J9SQD0_9POAL</name>
<organism evidence="8 9">
    <name type="scientific">Eragrostis curvula</name>
    <name type="common">weeping love grass</name>
    <dbReference type="NCBI Taxonomy" id="38414"/>
    <lineage>
        <taxon>Eukaryota</taxon>
        <taxon>Viridiplantae</taxon>
        <taxon>Streptophyta</taxon>
        <taxon>Embryophyta</taxon>
        <taxon>Tracheophyta</taxon>
        <taxon>Spermatophyta</taxon>
        <taxon>Magnoliopsida</taxon>
        <taxon>Liliopsida</taxon>
        <taxon>Poales</taxon>
        <taxon>Poaceae</taxon>
        <taxon>PACMAD clade</taxon>
        <taxon>Chloridoideae</taxon>
        <taxon>Eragrostideae</taxon>
        <taxon>Eragrostidinae</taxon>
        <taxon>Eragrostis</taxon>
    </lineage>
</organism>
<keyword evidence="2 5" id="KW-0853">WD repeat</keyword>
<dbReference type="SUPFAM" id="SSF49354">
    <property type="entry name" value="PapD-like"/>
    <property type="match status" value="1"/>
</dbReference>
<dbReference type="InterPro" id="IPR000535">
    <property type="entry name" value="MSP_dom"/>
</dbReference>
<proteinExistence type="predicted"/>
<dbReference type="GO" id="GO:0030126">
    <property type="term" value="C:COPI vesicle coat"/>
    <property type="evidence" value="ECO:0007669"/>
    <property type="project" value="TreeGrafter"/>
</dbReference>
<dbReference type="InterPro" id="IPR008962">
    <property type="entry name" value="PapD-like_sf"/>
</dbReference>
<sequence>MELRFPFRPKKHVSCLLRLLNKDEDRVAFMLQSSSPKGYYTKLPLCGVVPPRCTYTLALTTSKQPQRPPAVDSDEGFVLQGMIVSDHQEHQLLGLVDQASVAAEIMTTHDRGNLRIWNYNTMDDEHLIKLWHWDPYWDFHKGGWECKATFEGHSNKVSQVLFNQKDTDSFISASWDGTVKIWDLKSNVCNTTITLDNDPDPRLCVDYITVAGRPHLITGSKDGTAQIWDLETEKRIQILQGHARQISVVYCYPDLHKLITGSLDGTVRIWDSTTYSIEAMARAPRSLSRRRRSARQVDSLVGVAHRHASLPVVARAQASLISRLRAHAWLAVVARKASLARRRRGQEWLAAWRAMRCSAALGSSEASLGGLVHAPTTSTHKPRPRADDVDAQASVPQRRHWVASSLEDVVVPDSEDDDDDVCLCKRCGKVHGVKDIEECCRVRREQSRCKRCGLVHKDYDCSAWIIHGLDKFCCELFIPNVDELQMDGDTIILPPHVQSRIDELSSRAWSTVSKAKRFQKKQQDAKKKTDT</sequence>
<keyword evidence="4" id="KW-0968">Cytoplasmic vesicle</keyword>
<dbReference type="PANTHER" id="PTHR19876:SF68">
    <property type="entry name" value="COATOMER SUBUNIT BETA'-2"/>
    <property type="match status" value="1"/>
</dbReference>
<evidence type="ECO:0000256" key="4">
    <source>
        <dbReference type="ARBA" id="ARBA00023329"/>
    </source>
</evidence>
<dbReference type="PROSITE" id="PS50082">
    <property type="entry name" value="WD_REPEATS_2"/>
    <property type="match status" value="3"/>
</dbReference>
<dbReference type="PROSITE" id="PS50202">
    <property type="entry name" value="MSP"/>
    <property type="match status" value="1"/>
</dbReference>
<evidence type="ECO:0000259" key="7">
    <source>
        <dbReference type="PROSITE" id="PS50202"/>
    </source>
</evidence>
<feature type="domain" description="MSP" evidence="7">
    <location>
        <begin position="1"/>
        <end position="106"/>
    </location>
</feature>
<dbReference type="InterPro" id="IPR015943">
    <property type="entry name" value="WD40/YVTN_repeat-like_dom_sf"/>
</dbReference>
<reference evidence="8 9" key="1">
    <citation type="journal article" date="2019" name="Sci. Rep.">
        <title>A high-quality genome of Eragrostis curvula grass provides insights into Poaceae evolution and supports new strategies to enhance forage quality.</title>
        <authorList>
            <person name="Carballo J."/>
            <person name="Santos B.A.C.M."/>
            <person name="Zappacosta D."/>
            <person name="Garbus I."/>
            <person name="Selva J.P."/>
            <person name="Gallo C.A."/>
            <person name="Diaz A."/>
            <person name="Albertini E."/>
            <person name="Caccamo M."/>
            <person name="Echenique V."/>
        </authorList>
    </citation>
    <scope>NUCLEOTIDE SEQUENCE [LARGE SCALE GENOMIC DNA]</scope>
    <source>
        <strain evidence="9">cv. Victoria</strain>
        <tissue evidence="8">Leaf</tissue>
    </source>
</reference>
<feature type="repeat" description="WD" evidence="5">
    <location>
        <begin position="150"/>
        <end position="192"/>
    </location>
</feature>
<comment type="subcellular location">
    <subcellularLocation>
        <location evidence="1">Cytoplasmic vesicle membrane</location>
    </subcellularLocation>
</comment>
<gene>
    <name evidence="8" type="ORF">EJB05_53387</name>
</gene>
<evidence type="ECO:0000313" key="9">
    <source>
        <dbReference type="Proteomes" id="UP000324897"/>
    </source>
</evidence>
<dbReference type="PANTHER" id="PTHR19876">
    <property type="entry name" value="COATOMER"/>
    <property type="match status" value="1"/>
</dbReference>
<dbReference type="InterPro" id="IPR036322">
    <property type="entry name" value="WD40_repeat_dom_sf"/>
</dbReference>
<dbReference type="InterPro" id="IPR019775">
    <property type="entry name" value="WD40_repeat_CS"/>
</dbReference>
<dbReference type="InterPro" id="IPR050844">
    <property type="entry name" value="Coatomer_complex_subunit"/>
</dbReference>
<dbReference type="Proteomes" id="UP000324897">
    <property type="component" value="Unassembled WGS sequence"/>
</dbReference>
<dbReference type="PRINTS" id="PR00320">
    <property type="entry name" value="GPROTEINBRPT"/>
</dbReference>
<feature type="non-terminal residue" evidence="8">
    <location>
        <position position="1"/>
    </location>
</feature>
<dbReference type="Pfam" id="PF00635">
    <property type="entry name" value="Motile_Sperm"/>
    <property type="match status" value="1"/>
</dbReference>
<evidence type="ECO:0000256" key="5">
    <source>
        <dbReference type="PROSITE-ProRule" id="PRU00221"/>
    </source>
</evidence>
<dbReference type="Gene3D" id="2.60.40.10">
    <property type="entry name" value="Immunoglobulins"/>
    <property type="match status" value="1"/>
</dbReference>
<dbReference type="SMART" id="SM00320">
    <property type="entry name" value="WD40"/>
    <property type="match status" value="3"/>
</dbReference>
<dbReference type="Gramene" id="TVU01174">
    <property type="protein sequence ID" value="TVU01174"/>
    <property type="gene ID" value="EJB05_53387"/>
</dbReference>
<feature type="repeat" description="WD" evidence="5">
    <location>
        <begin position="216"/>
        <end position="238"/>
    </location>
</feature>
<dbReference type="EMBL" id="RWGY01000480">
    <property type="protein sequence ID" value="TVU01174.1"/>
    <property type="molecule type" value="Genomic_DNA"/>
</dbReference>
<dbReference type="PROSITE" id="PS50294">
    <property type="entry name" value="WD_REPEATS_REGION"/>
    <property type="match status" value="2"/>
</dbReference>
<dbReference type="GO" id="GO:0006891">
    <property type="term" value="P:intra-Golgi vesicle-mediated transport"/>
    <property type="evidence" value="ECO:0007669"/>
    <property type="project" value="TreeGrafter"/>
</dbReference>
<evidence type="ECO:0000256" key="1">
    <source>
        <dbReference type="ARBA" id="ARBA00004156"/>
    </source>
</evidence>
<dbReference type="GO" id="GO:0006886">
    <property type="term" value="P:intracellular protein transport"/>
    <property type="evidence" value="ECO:0007669"/>
    <property type="project" value="TreeGrafter"/>
</dbReference>
<accession>A0A5J9SQD0</accession>
<dbReference type="Pfam" id="PF00400">
    <property type="entry name" value="WD40"/>
    <property type="match status" value="3"/>
</dbReference>
<feature type="region of interest" description="Disordered" evidence="6">
    <location>
        <begin position="372"/>
        <end position="392"/>
    </location>
</feature>
<comment type="caution">
    <text evidence="8">The sequence shown here is derived from an EMBL/GenBank/DDBJ whole genome shotgun (WGS) entry which is preliminary data.</text>
</comment>
<dbReference type="Gene3D" id="2.130.10.10">
    <property type="entry name" value="YVTN repeat-like/Quinoprotein amine dehydrogenase"/>
    <property type="match status" value="2"/>
</dbReference>
<evidence type="ECO:0000256" key="6">
    <source>
        <dbReference type="SAM" id="MobiDB-lite"/>
    </source>
</evidence>
<dbReference type="AlphaFoldDB" id="A0A5J9SQD0"/>
<feature type="repeat" description="WD" evidence="5">
    <location>
        <begin position="239"/>
        <end position="271"/>
    </location>
</feature>
<dbReference type="SUPFAM" id="SSF50978">
    <property type="entry name" value="WD40 repeat-like"/>
    <property type="match status" value="1"/>
</dbReference>
<keyword evidence="9" id="KW-1185">Reference proteome</keyword>
<keyword evidence="3" id="KW-0677">Repeat</keyword>
<dbReference type="PROSITE" id="PS00678">
    <property type="entry name" value="WD_REPEATS_1"/>
    <property type="match status" value="1"/>
</dbReference>
<dbReference type="InterPro" id="IPR013783">
    <property type="entry name" value="Ig-like_fold"/>
</dbReference>
<evidence type="ECO:0000313" key="8">
    <source>
        <dbReference type="EMBL" id="TVU01174.1"/>
    </source>
</evidence>
<dbReference type="GO" id="GO:0006888">
    <property type="term" value="P:endoplasmic reticulum to Golgi vesicle-mediated transport"/>
    <property type="evidence" value="ECO:0007669"/>
    <property type="project" value="TreeGrafter"/>
</dbReference>
<dbReference type="InterPro" id="IPR001680">
    <property type="entry name" value="WD40_rpt"/>
</dbReference>
<dbReference type="OrthoDB" id="2150324at2759"/>
<protein>
    <recommendedName>
        <fullName evidence="7">MSP domain-containing protein</fullName>
    </recommendedName>
</protein>